<proteinExistence type="predicted"/>
<organism evidence="1 2">
    <name type="scientific">Candidatus Scalindua japonica</name>
    <dbReference type="NCBI Taxonomy" id="1284222"/>
    <lineage>
        <taxon>Bacteria</taxon>
        <taxon>Pseudomonadati</taxon>
        <taxon>Planctomycetota</taxon>
        <taxon>Candidatus Brocadiia</taxon>
        <taxon>Candidatus Brocadiales</taxon>
        <taxon>Candidatus Scalinduaceae</taxon>
        <taxon>Candidatus Scalindua</taxon>
    </lineage>
</organism>
<name>A0A286TZ67_9BACT</name>
<evidence type="ECO:0000313" key="1">
    <source>
        <dbReference type="EMBL" id="GAX61170.1"/>
    </source>
</evidence>
<sequence>MIALFHKIKAEIETKTPRQRIDKEFIVLNLMGGAVIYSQIKNGKRKMSPKMNVANWKANILNFSGFRFNNIL</sequence>
<keyword evidence="2" id="KW-1185">Reference proteome</keyword>
<dbReference type="Proteomes" id="UP000218542">
    <property type="component" value="Unassembled WGS sequence"/>
</dbReference>
<dbReference type="AlphaFoldDB" id="A0A286TZ67"/>
<comment type="caution">
    <text evidence="1">The sequence shown here is derived from an EMBL/GenBank/DDBJ whole genome shotgun (WGS) entry which is preliminary data.</text>
</comment>
<accession>A0A286TZ67</accession>
<evidence type="ECO:0000313" key="2">
    <source>
        <dbReference type="Proteomes" id="UP000218542"/>
    </source>
</evidence>
<dbReference type="EMBL" id="BAOS01000017">
    <property type="protein sequence ID" value="GAX61170.1"/>
    <property type="molecule type" value="Genomic_DNA"/>
</dbReference>
<gene>
    <name evidence="1" type="ORF">SCALIN_C17_0204</name>
</gene>
<reference evidence="2" key="1">
    <citation type="journal article" date="2017" name="Environ. Microbiol. Rep.">
        <title>Genetic Diversity of Marine Anaerobic Ammonium-Oxidizing Bacteria as Revealed by Genomic and Proteomic Analyses of 'Candidatus Scalindua japonica'.</title>
        <authorList>
            <person name="Oshiki M."/>
            <person name="Mizuto K."/>
            <person name="Kimura Z."/>
            <person name="Kindaichi T."/>
            <person name="Satoh H."/>
            <person name="Okabe S."/>
        </authorList>
    </citation>
    <scope>NUCLEOTIDE SEQUENCE [LARGE SCALE GENOMIC DNA]</scope>
    <source>
        <strain evidence="2">husup-a2</strain>
    </source>
</reference>
<protein>
    <submittedName>
        <fullName evidence="1">Uncharacterized protein</fullName>
    </submittedName>
</protein>